<dbReference type="SUPFAM" id="SSF48431">
    <property type="entry name" value="Lipovitellin-phosvitin complex, superhelical domain"/>
    <property type="match status" value="1"/>
</dbReference>
<comment type="subcellular location">
    <subcellularLocation>
        <location evidence="1">Secreted</location>
    </subcellularLocation>
</comment>
<evidence type="ECO:0000259" key="10">
    <source>
        <dbReference type="PROSITE" id="PS51211"/>
    </source>
</evidence>
<evidence type="ECO:0000256" key="4">
    <source>
        <dbReference type="ARBA" id="ARBA00022729"/>
    </source>
</evidence>
<keyword evidence="2" id="KW-0813">Transport</keyword>
<evidence type="ECO:0000313" key="12">
    <source>
        <dbReference type="Proteomes" id="UP001314229"/>
    </source>
</evidence>
<sequence length="4407" mass="493910">MGYKLCVLLLLSGYALAQQDSDNNEQTSCQLASRFKAHKKYVYQYTTESRNGVVGTANLRNGPKVSCQVEIEVPQMCKFIMRTKGCALSEVSVMDPQGQPVYRPAPGSEAFQAAMDKNSLRFSVEQITNIQLYPDDNELVNILNIKRGIISALMVPIIEEGPSTLMSTVHGQCLTDYTENARKDIATDVTLSRDLSQCDMFYGRKQANSPLALLQNLHRSMSKLITSTQDCNYQFDNKGKHITSAMCTEKHIYLPFSHEDNGISSVVTQDLSFQSSKRIPNKEFDGNVRKIKPLNFEDPDDKAPVQTKDAALSTLQDLVALAGTDQGQKRTSLFHKLVSNLRALRNETLSQTVTEMMDKSVWLTWQALLQCGTPECTSAILQTIRSIDGVSLEVDALVYGLSLLPNPDAARVRDMLSTAQYKQSKAIMYALANTVKKFHTGEITPEVTEVSRFMETLLNDCSGEIDPDYDADFPSDPHEKSFLVLRVVGVMGKAMQAVSPGLISSILKCVKRNDIPLSNQKSAIQALRLMEINDEIRNVLKNVYKDVQSPVEKRLAAYLILMKNPDFALVKDIVSSFEYMGDVELMTFVASHMKHIRNSNEPEMQQLRRYIDTNFENEMAFKDAVYGGTSRNYKIDTPLGSVQSNAIFDATNTLPKEVMLEATLKVLDYNHNIFEIGVEGTGFEPTIDGLFGERGFFDEPISKALYWAGEKSPILKNILERITPNRHRMKRQTFQDFMKDVDVHVQTLVKYIRSHPNPEATAYLRLLGNEIGYMKTSEMREMADTLFMYFHVFTRILPGKAFSALRSSTDNDVFAHYIFMENAFSLPTASGFPLKFSLAGVFAPGAKGGMIFTSNMGTLSFMPSAGLEFITQMGVHIPDYVDAGLEMHTNMYHESSLNAKVTINSNQIKLSIPAPKSNTQLFSVSNKVLSVSSGQTKIVPSLVEDRTDSTDCQPLFNGLKLCTIVRYSNATSMDQAPYYPLTGETTFAVEIQPTGEISEYTATISTETLREGKDSRRKAESLKLTLKAEGDDSTEATVSLKYNPNKNILTTEVVIPDYDVEAGIKMAVTDKNDATGMRMRGITIDITNKNIPQMTLVGRTRLQMMKDAMLQLQMIIPSLKTDASVTATLKNDEGILMDIDTVIKLPETSFEQKTSLKYDADKLEVELKSDLNSEIQKLIPNVEDRHRQLQQLIDDILDQRVAKTDMKLRHIVTKGIEAGNIWLDKLTASVPSLANLRSKRSLSDLTLPSLPEKLFLQSDSLFRYQFNKEKMAILLSLPLGGKKSKELNIPSTLSTPLIDLPAIGLYIPAKNYPLPSFTVPPSLDFTVPLLGLAEASTKLNSNLYSWEGSISGGNNTVDVPSYIAQYKAMAQSPINLLSYKLEGTGMVSGRADDNLKYLLNNSFSHSLIETSFSVLETLRVTNKLNAMANYKIEAYSPLGLQASLYYSAQSTSTLDSSEVTGDGTLDGTLTIGSLYTNTSYTHNYNVRPFEREGRGESTLRFNSPFIQANNMINGVYANSELNIVSKTNVQNDILRHVAELKYKDAQLTLKCNADATAMGKSLNNKVELGVSSHMAILRIESQADDDTNRAYSLITGSLDSNGLELNSEGSLTFEAGRGLHKASVMVGINGLTTSGTNSIQCSPVTFENIYNGAIDKNGASLSSKTKAMADEIRGELNIDGEITAEVASLKGVFKGSAHDATTRNNMNLVLNKRALTFTSNNMGTLNKMKTENSHTLTLTLWTLNLRSKTDNFICEDIQYKHDTKVDMKPFVMSLDMTNDLNFYDVSFNNEGHMKLEPIKVDLSGSMKGAYGQEHNIKHTYEISYNDMDGTVKFSTSGNLMDAQLSHNCEIEFAGLSSKSKCEARINSEPLRFDSTIRTMALPFSLTVDTLVNSDGEINLNGKHTGQLYSKFLVKAEPLALAYSHDSRVSTTHMLPSGESSTYLENKFDALLIPNEQSLTWKLNSKMNEHAYNQDISTYNNPEKTGLEYSGVMLTDVFSKMSRDKRSVPEIQEFSMVGFLKYDKNSDCHIINIPFIESFPAAFQQLKDILVQALDSLQQSIDNLDITQLITNFRAKLDRLPMQVSDFMQKMDLENKVSQVKAKLDYLIEEFAITLDDLEIAVNNLRENLESTVMDIATKIRDLILEVKDYVQTGRLADKITNILSQIGKQLSAFNEKYEIKQSLIKALDAIQDIISQIDLQKITESSVAWLRELDSRYGILEKIKEILSEMKQAIENFDIKMSLQNVKDYLLSIDVAKYVEQLSYQIPSSEIQKVIESMNDVIVNWIDEYEVPNKLNAVYSYIRDWLLYYDIDDKFKELMDDVIVLIKEFKIKETVQSMVDALKAIKFEIVHDKIMQFLHSVINQLRAIDFKKSIEELNAQMSSVIKSLKEFDYSAFVEDTNNKIAHLTNYINGQIKTYEIVQKCEAIREFFREIQSAIFNYLDKLKNTKVADALKKLKNVIDTTFYNDIKLKVQDILEDMRQRILDMDIKEEMYIYLQRASESYSNVVAYISAKFNQLIEGISRVVKENETLNQIKQAVDGVLDALKRAKIKVPTFTVPLTDLVIPTFTIKLNKLQEISIPTKISIPEITILNSYTIPGLTIDFDEIKAKIIAIIDDIRKFEIQMPDPEEIFGDLKVLYLSELPDFTFPAITLSEIKFPAINIPKLNLKDFEITILAIPEIKLPEVPSDICVPVFGKLHGEFRVNSAQFTLVTTGKIENSTSTPKNPQFRATLTSHVKSPIEPLEYTFEATAQLEAPRLKKLLFTETVKATHMAFSINHEGSLTLAGSSAETSAKTTAKATTQMYTADLVNNMALTLKNGISAIMDTDYNHNLDIQSMETSSQATMKQNIAATAQSDRITLTGETTGNGKWSIQDYSDEGTHKSNVEFNINFSTAKLTLVGETDCKALTSKQSLTAESVSLSHVTVEARCETEVPFVEKSVTVLNGKAHIGDLKIALTASHDAELTGSTTGSMSHSLEFMAHPFEIVLDVKNKVNLKLFFPLKLTGKADLQHDYGVILNSEKQRACWFALARFNQYKYNHNFTAENNEMDIFFHSVANGEANLDFLTVPLSIPEMTVPYLEIKTPEVRDFSLWDHAGFSALLTSPQQSFDMNLKLNYYKNPEMHSFELYLEPIYNAISDNAKIVQVQFEQFRDTVVVLLKDSYNQAKSQYIKHKIDTSSLPPRIFTVPGYQIPILNIEVSAFKAEMPAFSYIVPKELSTPSFKIPALGFSVPSYTLVLPSLELPVIHVPESLSEMKLPTFTLPAIQNKIVIPAMGNLTYDFSFKSTVITLSANAGLYNQADITARFSASSMSVFDIFNGKMDGTTSLTRKRGLKLATTVSLEHKNVEANHDCAVSLTKRSMEASVGNTAKISLPFLNLELNQELTGNTKTKPNIASKNKIKYMFNIPVIETVGKGNLDMNFAVEALSAYVSLETSCEGKSDITIMDSYNFAGDLKNEANFYLSANGLRSTVMTGLKSNIDKLEKQKRSSNNNIFQFDIYENFALEVSLHRVFAKVEFKNSNNVDFASFNTKGEHSLKGELDFVPLTTLKTTLNIYVTQPSSLGHAELLQSINLAISSEKQSFTWSSKEQLAYFIHACDLLVCNDESEIRMDLTGSVEGHLAFLKSIKLPVYQKTLWDVLKFEQVTNMDNLQFLNISSSVVYTKNMEGQEYAIPYKLFEDVITFSFPEMNITVPSWIKEIPRSIRNIDMRLENPIVPDHLTLPPVISVAAFDVPFTTLHVEPFAIDPKNLIIPKVIATTAFDITLPGLPKMSVPSYNINTEYLQGKMSFLSFKMPDYEITVSPFTLPKSFDIGKHTISLNDIMSQISNFELPTIVIPEQKIEIPEIALHLPASVFIPAFGSLSATLKVSSPIYNVSTTASMEKKDSSLLTLLNSICTSTMIFLEYDFTGSTTLEFINGAISLNGKCNLIHSDVNVDWQHVFAQNLRIKRQTPMADVMASLHTLNVDITSPTFVDVSFRFASRKDGITASMSSPSSGFLGLNFQRRSPSQLYGKLFSRYLSTPDKDTDILTTKATLRNSKLNLQTSWNLEVLHDVIEGTKDRIPTMTDSVLKFINKYHIAHFGFDLNRGSMKLKSTVSNAIERAYHEGPLSFNSLQNSVEHLGDQGKDMYMRASDSLMSMRVQDVIDSFARDARQVLKHSEDKISVLLEAVTKFLSNVKLTVPGSGEKLSVPEMFQQARRSVSRATDRAIQRFASLLEKISRYIREIEFTIPGTNAVVNGNEIIKKLGSVYDQLRDSVHSWSDLLNKTFNDLSQVTDEKVKDFITNLKDENVKIASQFNATHAEIVQSTKQYIVEASRSVAEYKDFIKLKVQEAYNSINMKRVNDDIKELIDILQSHFYGGLNEFIDLMRQASQSTAPYIKATNKKLDIEIPLPFSWKSFSEWPTQSRQ</sequence>
<dbReference type="PANTHER" id="PTHR13769:SF6">
    <property type="entry name" value="APOLIPOPROTEIN B-100"/>
    <property type="match status" value="1"/>
</dbReference>
<evidence type="ECO:0000256" key="7">
    <source>
        <dbReference type="PROSITE-ProRule" id="PRU00557"/>
    </source>
</evidence>
<dbReference type="InterPro" id="IPR001747">
    <property type="entry name" value="Vitellogenin_N"/>
</dbReference>
<dbReference type="GO" id="GO:0034359">
    <property type="term" value="C:mature chylomicron"/>
    <property type="evidence" value="ECO:0007669"/>
    <property type="project" value="TreeGrafter"/>
</dbReference>
<keyword evidence="5" id="KW-0445">Lipid transport</keyword>
<feature type="coiled-coil region" evidence="8">
    <location>
        <begin position="2089"/>
        <end position="2134"/>
    </location>
</feature>
<dbReference type="Pfam" id="PF01347">
    <property type="entry name" value="Vitellogenin_N"/>
    <property type="match status" value="1"/>
</dbReference>
<gene>
    <name evidence="11" type="ORF">FSCOSCO3_A006664</name>
</gene>
<evidence type="ECO:0000256" key="2">
    <source>
        <dbReference type="ARBA" id="ARBA00022448"/>
    </source>
</evidence>
<dbReference type="PANTHER" id="PTHR13769">
    <property type="entry name" value="APOLIPOPROTEIN B"/>
    <property type="match status" value="1"/>
</dbReference>
<dbReference type="GO" id="GO:0042953">
    <property type="term" value="P:lipoprotein transport"/>
    <property type="evidence" value="ECO:0007669"/>
    <property type="project" value="TreeGrafter"/>
</dbReference>
<dbReference type="Pfam" id="PF09172">
    <property type="entry name" value="Vit_open_b-sht"/>
    <property type="match status" value="1"/>
</dbReference>
<dbReference type="Gene3D" id="1.20.120.20">
    <property type="entry name" value="Apolipoprotein"/>
    <property type="match status" value="1"/>
</dbReference>
<feature type="signal peptide" evidence="9">
    <location>
        <begin position="1"/>
        <end position="17"/>
    </location>
</feature>
<dbReference type="InterPro" id="IPR009454">
    <property type="entry name" value="Lipid_transpt_open_b-sht"/>
</dbReference>
<evidence type="ECO:0000256" key="5">
    <source>
        <dbReference type="ARBA" id="ARBA00023055"/>
    </source>
</evidence>
<dbReference type="GO" id="GO:0006642">
    <property type="term" value="P:triglyceride mobilization"/>
    <property type="evidence" value="ECO:0007669"/>
    <property type="project" value="TreeGrafter"/>
</dbReference>
<dbReference type="GO" id="GO:0050750">
    <property type="term" value="F:low-density lipoprotein particle receptor binding"/>
    <property type="evidence" value="ECO:0007669"/>
    <property type="project" value="TreeGrafter"/>
</dbReference>
<accession>A0AAV1QJT8</accession>
<evidence type="ECO:0000256" key="8">
    <source>
        <dbReference type="SAM" id="Coils"/>
    </source>
</evidence>
<dbReference type="InterPro" id="IPR011030">
    <property type="entry name" value="Lipovitellin_superhlx_dom"/>
</dbReference>
<name>A0AAV1QJT8_SCOSC</name>
<keyword evidence="6" id="KW-0325">Glycoprotein</keyword>
<evidence type="ECO:0000256" key="9">
    <source>
        <dbReference type="SAM" id="SignalP"/>
    </source>
</evidence>
<keyword evidence="12" id="KW-1185">Reference proteome</keyword>
<dbReference type="PROSITE" id="PS51211">
    <property type="entry name" value="VITELLOGENIN"/>
    <property type="match status" value="1"/>
</dbReference>
<organism evidence="11 12">
    <name type="scientific">Scomber scombrus</name>
    <name type="common">Atlantic mackerel</name>
    <name type="synonym">Scomber vernalis</name>
    <dbReference type="NCBI Taxonomy" id="13677"/>
    <lineage>
        <taxon>Eukaryota</taxon>
        <taxon>Metazoa</taxon>
        <taxon>Chordata</taxon>
        <taxon>Craniata</taxon>
        <taxon>Vertebrata</taxon>
        <taxon>Euteleostomi</taxon>
        <taxon>Actinopterygii</taxon>
        <taxon>Neopterygii</taxon>
        <taxon>Teleostei</taxon>
        <taxon>Neoteleostei</taxon>
        <taxon>Acanthomorphata</taxon>
        <taxon>Pelagiaria</taxon>
        <taxon>Scombriformes</taxon>
        <taxon>Scombridae</taxon>
        <taxon>Scomber</taxon>
    </lineage>
</organism>
<dbReference type="Pfam" id="PF06448">
    <property type="entry name" value="DUF1081"/>
    <property type="match status" value="1"/>
</dbReference>
<dbReference type="EMBL" id="CAWUFR010001144">
    <property type="protein sequence ID" value="CAK6982936.1"/>
    <property type="molecule type" value="Genomic_DNA"/>
</dbReference>
<evidence type="ECO:0000256" key="1">
    <source>
        <dbReference type="ARBA" id="ARBA00004613"/>
    </source>
</evidence>
<dbReference type="GO" id="GO:0030301">
    <property type="term" value="P:cholesterol transport"/>
    <property type="evidence" value="ECO:0007669"/>
    <property type="project" value="TreeGrafter"/>
</dbReference>
<evidence type="ECO:0000256" key="3">
    <source>
        <dbReference type="ARBA" id="ARBA00022525"/>
    </source>
</evidence>
<dbReference type="GO" id="GO:0042632">
    <property type="term" value="P:cholesterol homeostasis"/>
    <property type="evidence" value="ECO:0007669"/>
    <property type="project" value="TreeGrafter"/>
</dbReference>
<dbReference type="InterPro" id="IPR015816">
    <property type="entry name" value="Vitellinogen_b-sht_N"/>
</dbReference>
<dbReference type="GO" id="GO:0034362">
    <property type="term" value="C:low-density lipoprotein particle"/>
    <property type="evidence" value="ECO:0007669"/>
    <property type="project" value="TreeGrafter"/>
</dbReference>
<keyword evidence="3" id="KW-0964">Secreted</keyword>
<dbReference type="Proteomes" id="UP001314229">
    <property type="component" value="Unassembled WGS sequence"/>
</dbReference>
<dbReference type="InterPro" id="IPR052418">
    <property type="entry name" value="Apolipoprotein_B"/>
</dbReference>
<dbReference type="Gene3D" id="2.20.80.10">
    <property type="entry name" value="Lipovitellin-phosvitin complex, chain A, domain 4"/>
    <property type="match status" value="1"/>
</dbReference>
<dbReference type="InterPro" id="IPR015255">
    <property type="entry name" value="Vitellinogen_open_b-sht"/>
</dbReference>
<proteinExistence type="predicted"/>
<keyword evidence="8" id="KW-0175">Coiled coil</keyword>
<dbReference type="GO" id="GO:0034361">
    <property type="term" value="C:very-low-density lipoprotein particle"/>
    <property type="evidence" value="ECO:0007669"/>
    <property type="project" value="TreeGrafter"/>
</dbReference>
<evidence type="ECO:0000256" key="6">
    <source>
        <dbReference type="ARBA" id="ARBA00023180"/>
    </source>
</evidence>
<keyword evidence="4 9" id="KW-0732">Signal</keyword>
<dbReference type="InterPro" id="IPR015819">
    <property type="entry name" value="Lipid_transp_b-sht_shell"/>
</dbReference>
<dbReference type="SMART" id="SM00638">
    <property type="entry name" value="LPD_N"/>
    <property type="match status" value="1"/>
</dbReference>
<reference evidence="11 12" key="1">
    <citation type="submission" date="2024-01" db="EMBL/GenBank/DDBJ databases">
        <authorList>
            <person name="Alioto T."/>
            <person name="Alioto T."/>
            <person name="Gomez Garrido J."/>
        </authorList>
    </citation>
    <scope>NUCLEOTIDE SEQUENCE [LARGE SCALE GENOMIC DNA]</scope>
</reference>
<dbReference type="GO" id="GO:0120020">
    <property type="term" value="F:cholesterol transfer activity"/>
    <property type="evidence" value="ECO:0007669"/>
    <property type="project" value="TreeGrafter"/>
</dbReference>
<comment type="caution">
    <text evidence="7">Lacks conserved residue(s) required for the propagation of feature annotation.</text>
</comment>
<feature type="chain" id="PRO_5043785389" evidence="9">
    <location>
        <begin position="18"/>
        <end position="4407"/>
    </location>
</feature>
<dbReference type="SUPFAM" id="SSF56968">
    <property type="entry name" value="Lipovitellin-phosvitin complex, beta-sheet shell regions"/>
    <property type="match status" value="2"/>
</dbReference>
<dbReference type="SMART" id="SM01169">
    <property type="entry name" value="DUF1943"/>
    <property type="match status" value="1"/>
</dbReference>
<dbReference type="Gene3D" id="1.25.10.20">
    <property type="entry name" value="Vitellinogen, superhelical"/>
    <property type="match status" value="1"/>
</dbReference>
<feature type="domain" description="Vitellogenin" evidence="10">
    <location>
        <begin position="35"/>
        <end position="664"/>
    </location>
</feature>
<protein>
    <submittedName>
        <fullName evidence="11">Apolipoprotein B-100</fullName>
    </submittedName>
</protein>
<evidence type="ECO:0000313" key="11">
    <source>
        <dbReference type="EMBL" id="CAK6982936.1"/>
    </source>
</evidence>
<comment type="caution">
    <text evidence="11">The sequence shown here is derived from an EMBL/GenBank/DDBJ whole genome shotgun (WGS) entry which is preliminary data.</text>
</comment>
<dbReference type="Gene3D" id="2.30.230.10">
    <property type="entry name" value="Lipovitellin, beta-sheet shell regions, chain A"/>
    <property type="match status" value="1"/>
</dbReference>